<dbReference type="Proteomes" id="UP000054350">
    <property type="component" value="Unassembled WGS sequence"/>
</dbReference>
<gene>
    <name evidence="1" type="ORF">AMAG_13958</name>
</gene>
<dbReference type="AlphaFoldDB" id="A0A0L0T3F8"/>
<accession>A0A0L0T3F8</accession>
<evidence type="ECO:0000313" key="1">
    <source>
        <dbReference type="EMBL" id="KNE69094.1"/>
    </source>
</evidence>
<dbReference type="VEuPathDB" id="FungiDB:AMAG_13958"/>
<dbReference type="OrthoDB" id="5551804at2759"/>
<protein>
    <submittedName>
        <fullName evidence="1">Uncharacterized protein</fullName>
    </submittedName>
</protein>
<evidence type="ECO:0000313" key="2">
    <source>
        <dbReference type="Proteomes" id="UP000054350"/>
    </source>
</evidence>
<reference evidence="2" key="2">
    <citation type="submission" date="2009-11" db="EMBL/GenBank/DDBJ databases">
        <title>The Genome Sequence of Allomyces macrogynus strain ATCC 38327.</title>
        <authorList>
            <consortium name="The Broad Institute Genome Sequencing Platform"/>
            <person name="Russ C."/>
            <person name="Cuomo C."/>
            <person name="Shea T."/>
            <person name="Young S.K."/>
            <person name="Zeng Q."/>
            <person name="Koehrsen M."/>
            <person name="Haas B."/>
            <person name="Borodovsky M."/>
            <person name="Guigo R."/>
            <person name="Alvarado L."/>
            <person name="Berlin A."/>
            <person name="Borenstein D."/>
            <person name="Chen Z."/>
            <person name="Engels R."/>
            <person name="Freedman E."/>
            <person name="Gellesch M."/>
            <person name="Goldberg J."/>
            <person name="Griggs A."/>
            <person name="Gujja S."/>
            <person name="Heiman D."/>
            <person name="Hepburn T."/>
            <person name="Howarth C."/>
            <person name="Jen D."/>
            <person name="Larson L."/>
            <person name="Lewis B."/>
            <person name="Mehta T."/>
            <person name="Park D."/>
            <person name="Pearson M."/>
            <person name="Roberts A."/>
            <person name="Saif S."/>
            <person name="Shenoy N."/>
            <person name="Sisk P."/>
            <person name="Stolte C."/>
            <person name="Sykes S."/>
            <person name="Walk T."/>
            <person name="White J."/>
            <person name="Yandava C."/>
            <person name="Burger G."/>
            <person name="Gray M.W."/>
            <person name="Holland P.W.H."/>
            <person name="King N."/>
            <person name="Lang F.B.F."/>
            <person name="Roger A.J."/>
            <person name="Ruiz-Trillo I."/>
            <person name="Lander E."/>
            <person name="Nusbaum C."/>
        </authorList>
    </citation>
    <scope>NUCLEOTIDE SEQUENCE [LARGE SCALE GENOMIC DNA]</scope>
    <source>
        <strain evidence="2">ATCC 38327</strain>
    </source>
</reference>
<keyword evidence="2" id="KW-1185">Reference proteome</keyword>
<reference evidence="1 2" key="1">
    <citation type="submission" date="2009-11" db="EMBL/GenBank/DDBJ databases">
        <title>Annotation of Allomyces macrogynus ATCC 38327.</title>
        <authorList>
            <consortium name="The Broad Institute Genome Sequencing Platform"/>
            <person name="Russ C."/>
            <person name="Cuomo C."/>
            <person name="Burger G."/>
            <person name="Gray M.W."/>
            <person name="Holland P.W.H."/>
            <person name="King N."/>
            <person name="Lang F.B.F."/>
            <person name="Roger A.J."/>
            <person name="Ruiz-Trillo I."/>
            <person name="Young S.K."/>
            <person name="Zeng Q."/>
            <person name="Gargeya S."/>
            <person name="Fitzgerald M."/>
            <person name="Haas B."/>
            <person name="Abouelleil A."/>
            <person name="Alvarado L."/>
            <person name="Arachchi H.M."/>
            <person name="Berlin A."/>
            <person name="Chapman S.B."/>
            <person name="Gearin G."/>
            <person name="Goldberg J."/>
            <person name="Griggs A."/>
            <person name="Gujja S."/>
            <person name="Hansen M."/>
            <person name="Heiman D."/>
            <person name="Howarth C."/>
            <person name="Larimer J."/>
            <person name="Lui A."/>
            <person name="MacDonald P.J.P."/>
            <person name="McCowen C."/>
            <person name="Montmayeur A."/>
            <person name="Murphy C."/>
            <person name="Neiman D."/>
            <person name="Pearson M."/>
            <person name="Priest M."/>
            <person name="Roberts A."/>
            <person name="Saif S."/>
            <person name="Shea T."/>
            <person name="Sisk P."/>
            <person name="Stolte C."/>
            <person name="Sykes S."/>
            <person name="Wortman J."/>
            <person name="Nusbaum C."/>
            <person name="Birren B."/>
        </authorList>
    </citation>
    <scope>NUCLEOTIDE SEQUENCE [LARGE SCALE GENOMIC DNA]</scope>
    <source>
        <strain evidence="1 2">ATCC 38327</strain>
    </source>
</reference>
<dbReference type="EMBL" id="GG745359">
    <property type="protein sequence ID" value="KNE69094.1"/>
    <property type="molecule type" value="Genomic_DNA"/>
</dbReference>
<name>A0A0L0T3F8_ALLM3</name>
<organism evidence="1 2">
    <name type="scientific">Allomyces macrogynus (strain ATCC 38327)</name>
    <name type="common">Allomyces javanicus var. macrogynus</name>
    <dbReference type="NCBI Taxonomy" id="578462"/>
    <lineage>
        <taxon>Eukaryota</taxon>
        <taxon>Fungi</taxon>
        <taxon>Fungi incertae sedis</taxon>
        <taxon>Blastocladiomycota</taxon>
        <taxon>Blastocladiomycetes</taxon>
        <taxon>Blastocladiales</taxon>
        <taxon>Blastocladiaceae</taxon>
        <taxon>Allomyces</taxon>
    </lineage>
</organism>
<sequence>MCGDKCVDKNLKQRWTICCGCKPLHVVSRLYVSKELRRFPHLKGDVQVTWDGQPLIANVHFSWPRPQLRGVHLVVIDPIAHPGGNWTFETRRWCIDTCGAYEIRVPWMVRNGASGPVDCPGTTIVGLLQRLTSRDAPPFRVIAMAVFDDASLSMAEADQHALTSAQLLTVRRQFRHSWAAVIQMRPELNGSRRRVKQGSAPVTVDLKVPWT</sequence>
<proteinExistence type="predicted"/>